<dbReference type="STRING" id="1080227.A8L45_03635"/>
<gene>
    <name evidence="2" type="ORF">A8L45_03635</name>
</gene>
<feature type="transmembrane region" description="Helical" evidence="1">
    <location>
        <begin position="216"/>
        <end position="234"/>
    </location>
</feature>
<dbReference type="EMBL" id="LYBM01000003">
    <property type="protein sequence ID" value="ODA35709.1"/>
    <property type="molecule type" value="Genomic_DNA"/>
</dbReference>
<reference evidence="2 3" key="1">
    <citation type="submission" date="2016-05" db="EMBL/GenBank/DDBJ databases">
        <title>Genomic Taxonomy of the Vibrionaceae.</title>
        <authorList>
            <person name="Gomez-Gil B."/>
            <person name="Enciso-Ibarra J."/>
        </authorList>
    </citation>
    <scope>NUCLEOTIDE SEQUENCE [LARGE SCALE GENOMIC DNA]</scope>
    <source>
        <strain evidence="2 3">CAIM 1920</strain>
    </source>
</reference>
<protein>
    <recommendedName>
        <fullName evidence="4">Beta-carotene 15,15'-monooxygenase</fullName>
    </recommendedName>
</protein>
<comment type="caution">
    <text evidence="2">The sequence shown here is derived from an EMBL/GenBank/DDBJ whole genome shotgun (WGS) entry which is preliminary data.</text>
</comment>
<keyword evidence="1" id="KW-0472">Membrane</keyword>
<dbReference type="RefSeq" id="WP_068899290.1">
    <property type="nucleotide sequence ID" value="NZ_JBHUIF010000020.1"/>
</dbReference>
<proteinExistence type="predicted"/>
<feature type="transmembrane region" description="Helical" evidence="1">
    <location>
        <begin position="41"/>
        <end position="59"/>
    </location>
</feature>
<feature type="transmembrane region" description="Helical" evidence="1">
    <location>
        <begin position="7"/>
        <end position="26"/>
    </location>
</feature>
<evidence type="ECO:0008006" key="4">
    <source>
        <dbReference type="Google" id="ProtNLM"/>
    </source>
</evidence>
<organism evidence="2 3">
    <name type="scientific">Veronia pacifica</name>
    <dbReference type="NCBI Taxonomy" id="1080227"/>
    <lineage>
        <taxon>Bacteria</taxon>
        <taxon>Pseudomonadati</taxon>
        <taxon>Pseudomonadota</taxon>
        <taxon>Gammaproteobacteria</taxon>
        <taxon>Vibrionales</taxon>
        <taxon>Vibrionaceae</taxon>
        <taxon>Veronia</taxon>
    </lineage>
</organism>
<keyword evidence="3" id="KW-1185">Reference proteome</keyword>
<name>A0A1C3ER74_9GAMM</name>
<dbReference type="AlphaFoldDB" id="A0A1C3ER74"/>
<feature type="transmembrane region" description="Helical" evidence="1">
    <location>
        <begin position="97"/>
        <end position="121"/>
    </location>
</feature>
<evidence type="ECO:0000313" key="2">
    <source>
        <dbReference type="EMBL" id="ODA35709.1"/>
    </source>
</evidence>
<sequence>MELKVRSALPILFLIAISIFWANYYQSHSELNNFGNANFEWLFLIDSFVALPIICLLCIREKKKALVQSLFLCLLAIWIGSYIIPASSKIVWPYLEMVRYVSVPIILIVECSVVLGVILVIKATLDTHGDIDKTIDGSVRRVLGSNSVAKFFGLETRVWTFFLMAHRISPSQFSGKEHFSYHNKDQAKSNALGFLVIMIAEAPIMHIFLHYVWSPIAANIISLLTVIGIIFFVADYRAMSRRPISITDDALMIRFGVFNPLKIALKDIASISAHASEVPKNEHAKQYNYFGHPNVRIALKRPVNGFDTVYLGLDQPNDLIKAVQAEVRSH</sequence>
<feature type="transmembrane region" description="Helical" evidence="1">
    <location>
        <begin position="191"/>
        <end position="210"/>
    </location>
</feature>
<accession>A0A1C3ER74</accession>
<keyword evidence="1" id="KW-1133">Transmembrane helix</keyword>
<evidence type="ECO:0000313" key="3">
    <source>
        <dbReference type="Proteomes" id="UP000094936"/>
    </source>
</evidence>
<feature type="transmembrane region" description="Helical" evidence="1">
    <location>
        <begin position="66"/>
        <end position="85"/>
    </location>
</feature>
<dbReference type="Proteomes" id="UP000094936">
    <property type="component" value="Unassembled WGS sequence"/>
</dbReference>
<keyword evidence="1" id="KW-0812">Transmembrane</keyword>
<evidence type="ECO:0000256" key="1">
    <source>
        <dbReference type="SAM" id="Phobius"/>
    </source>
</evidence>
<dbReference type="OrthoDB" id="5916863at2"/>